<dbReference type="EMBL" id="AP003445">
    <property type="protein sequence ID" value="BAD87674.1"/>
    <property type="molecule type" value="Genomic_DNA"/>
</dbReference>
<feature type="compositionally biased region" description="Polar residues" evidence="1">
    <location>
        <begin position="69"/>
        <end position="78"/>
    </location>
</feature>
<organism evidence="2">
    <name type="scientific">Oryza sativa subsp. japonica</name>
    <name type="common">Rice</name>
    <dbReference type="NCBI Taxonomy" id="39947"/>
    <lineage>
        <taxon>Eukaryota</taxon>
        <taxon>Viridiplantae</taxon>
        <taxon>Streptophyta</taxon>
        <taxon>Embryophyta</taxon>
        <taxon>Tracheophyta</taxon>
        <taxon>Spermatophyta</taxon>
        <taxon>Magnoliopsida</taxon>
        <taxon>Liliopsida</taxon>
        <taxon>Poales</taxon>
        <taxon>Poaceae</taxon>
        <taxon>BOP clade</taxon>
        <taxon>Oryzoideae</taxon>
        <taxon>Oryzeae</taxon>
        <taxon>Oryzinae</taxon>
        <taxon>Oryza</taxon>
        <taxon>Oryza sativa</taxon>
    </lineage>
</organism>
<proteinExistence type="predicted"/>
<sequence length="94" mass="10372">MHEDSEGELFYAELNPEDEIAMCLRCQASLYPYSEAAPTLPSSNQIRMMVTHRKARNDTKTAKASSASESLQESTNGHRCTLKVLGARKEGLAP</sequence>
<dbReference type="Proteomes" id="UP000817658">
    <property type="component" value="Chromosome 1"/>
</dbReference>
<accession>Q5JLI3</accession>
<feature type="region of interest" description="Disordered" evidence="1">
    <location>
        <begin position="54"/>
        <end position="79"/>
    </location>
</feature>
<protein>
    <submittedName>
        <fullName evidence="2">Uncharacterized protein</fullName>
    </submittedName>
</protein>
<reference evidence="2" key="1">
    <citation type="journal article" date="2002" name="Nature">
        <title>The genome sequence and structure of rice chromosome 1.</title>
        <authorList>
            <person name="Sasaki T."/>
            <person name="Matsumoto T."/>
            <person name="Yamamoto K."/>
            <person name="Sakata K."/>
            <person name="Baba T."/>
            <person name="Katayose Y."/>
            <person name="Wu J."/>
            <person name="Niimura Y."/>
            <person name="Cheng Z."/>
            <person name="Nagamura Y."/>
            <person name="Antonio B.A."/>
            <person name="Kanamori H."/>
            <person name="Hosokawa S."/>
            <person name="Masukawa M."/>
            <person name="Arikawa K."/>
            <person name="Chiden Y."/>
            <person name="Hayashi M."/>
            <person name="Okamoto M."/>
            <person name="Ando T."/>
            <person name="Aoki H."/>
            <person name="Arita K."/>
            <person name="Hamada M."/>
            <person name="Harada C."/>
            <person name="Hijishita S."/>
            <person name="Honda M."/>
            <person name="Ichikawa Y."/>
            <person name="Idonuma A."/>
            <person name="Iijima M."/>
            <person name="Ikeda M."/>
            <person name="Ikeno M."/>
            <person name="Itoh S."/>
            <person name="Itoh T."/>
            <person name="Itoh Y."/>
            <person name="Itoh Y."/>
            <person name="Iwabuchi A."/>
            <person name="Kamiya K."/>
            <person name="Karasawa W."/>
            <person name="Katagiri S."/>
            <person name="Kikuta A."/>
            <person name="Kobayashi N."/>
            <person name="Kono I."/>
            <person name="Machita K."/>
            <person name="Maehara T."/>
            <person name="Mizuno H."/>
            <person name="Mizubayashi T."/>
            <person name="Mukai Y."/>
            <person name="Nagasaki H."/>
            <person name="Nakashima M."/>
            <person name="Nakama Y."/>
            <person name="Nakamichi Y."/>
            <person name="Nakamura M."/>
            <person name="Namiki N."/>
            <person name="Negishi M."/>
            <person name="Ohta I."/>
            <person name="Ono N."/>
            <person name="Saji S."/>
            <person name="Sakai K."/>
            <person name="Shibata M."/>
            <person name="Shimokawa T."/>
            <person name="Shomura A."/>
            <person name="Song J."/>
            <person name="Takazaki Y."/>
            <person name="Terasawa K."/>
            <person name="Tsuji K."/>
            <person name="Waki K."/>
            <person name="Yamagata H."/>
            <person name="Yamane H."/>
            <person name="Yoshiki S."/>
            <person name="Yoshihara R."/>
            <person name="Yukawa K."/>
            <person name="Zhong H."/>
            <person name="Iwama H."/>
            <person name="Endo T."/>
            <person name="Ito H."/>
            <person name="Hahn J.H."/>
            <person name="Kim H.I."/>
            <person name="Eun M.Y."/>
            <person name="Yano M."/>
            <person name="Jiang J."/>
            <person name="Gojobori T."/>
        </authorList>
    </citation>
    <scope>NUCLEOTIDE SEQUENCE [LARGE SCALE GENOMIC DNA]</scope>
</reference>
<evidence type="ECO:0000313" key="2">
    <source>
        <dbReference type="EMBL" id="BAD87674.1"/>
    </source>
</evidence>
<evidence type="ECO:0000256" key="1">
    <source>
        <dbReference type="SAM" id="MobiDB-lite"/>
    </source>
</evidence>
<dbReference type="AlphaFoldDB" id="Q5JLI3"/>
<gene>
    <name evidence="2" type="primary">OJ1029_F04.24</name>
</gene>
<name>Q5JLI3_ORYSJ</name>